<protein>
    <submittedName>
        <fullName evidence="7">Peptide-binding protein</fullName>
    </submittedName>
</protein>
<dbReference type="CDD" id="cd08514">
    <property type="entry name" value="PBP2_AppA_like"/>
    <property type="match status" value="1"/>
</dbReference>
<evidence type="ECO:0000256" key="3">
    <source>
        <dbReference type="ARBA" id="ARBA00022448"/>
    </source>
</evidence>
<evidence type="ECO:0000256" key="4">
    <source>
        <dbReference type="ARBA" id="ARBA00022729"/>
    </source>
</evidence>
<dbReference type="AlphaFoldDB" id="A0AAE3IV09"/>
<sequence length="576" mass="64228">MLAACSDGNKETTNDPDDGNNDPVTSEPKSGGTVVGAMDTAPTGQFNPIFYQEAYEANILGLTHDSLLSQNDELEFEPHLAKEWKFSEDFSSVTFTLRDDVKWHDGQPFTANDVVFTYKTIADPEYVAAGGVRSSYVSKLVGAEEYTSGETDEFPGVVADDDYTVTFHFKEPNVMALADASFTIIPEHIFKDIPVADMPSAAASLQPNEVIGTGPFKFTEMVEGERYVLTKNPDYFLGEPYLDSVEWRVVNQDLILQLLESGEIDFVADPNGFQAADYDTVANMEHVKIIEQNDFGYQLLGFIQNYRTPEDIEAGVLEPENWVPNERLKDPKVRQAIAYAINRQALIGTKAGEGLLHGRGQIINAPIATQFPAYDGENPNQYEFSQEQANALLDEAGYKDVTGDGLREDPEGNEWVLKLAYPLGNKLREDSAPIIVEMLAEVGVSVDLQQPLEMAAYVPELTNTQDWDLYLLGWTLGSGDPDPSGLWGSKDAYNFGRWYNPEADQLLVDAVTPPDAFDPEFRNQVYSDWQVMFQEDLPALILYAQNKLYAYNERMQGVVPAVTGFINDPQLWWVQD</sequence>
<reference evidence="7" key="1">
    <citation type="submission" date="2022-10" db="EMBL/GenBank/DDBJ databases">
        <title>Description of Fervidibacillus gen. nov. in the family Fervidibacillaceae fam. nov. with two species, Fervidibacillus albus sp. nov., and Fervidibacillus halotolerans sp. nov., isolated from tidal flat sediments.</title>
        <authorList>
            <person name="Kwon K.K."/>
            <person name="Yang S.-H."/>
        </authorList>
    </citation>
    <scope>NUCLEOTIDE SEQUENCE</scope>
    <source>
        <strain evidence="7">JCM 19140</strain>
    </source>
</reference>
<dbReference type="PIRSF" id="PIRSF002741">
    <property type="entry name" value="MppA"/>
    <property type="match status" value="1"/>
</dbReference>
<evidence type="ECO:0000313" key="7">
    <source>
        <dbReference type="EMBL" id="MCU9615098.1"/>
    </source>
</evidence>
<dbReference type="Gene3D" id="3.90.76.10">
    <property type="entry name" value="Dipeptide-binding Protein, Domain 1"/>
    <property type="match status" value="1"/>
</dbReference>
<dbReference type="InterPro" id="IPR023765">
    <property type="entry name" value="SBP_5_CS"/>
</dbReference>
<evidence type="ECO:0000259" key="6">
    <source>
        <dbReference type="Pfam" id="PF00496"/>
    </source>
</evidence>
<gene>
    <name evidence="7" type="ORF">OEV98_16300</name>
</gene>
<comment type="subcellular location">
    <subcellularLocation>
        <location evidence="1">Cell membrane</location>
        <topology evidence="1">Lipid-anchor</topology>
    </subcellularLocation>
</comment>
<evidence type="ECO:0000256" key="1">
    <source>
        <dbReference type="ARBA" id="ARBA00004193"/>
    </source>
</evidence>
<dbReference type="InterPro" id="IPR030678">
    <property type="entry name" value="Peptide/Ni-bd"/>
</dbReference>
<dbReference type="Gene3D" id="3.10.105.10">
    <property type="entry name" value="Dipeptide-binding Protein, Domain 3"/>
    <property type="match status" value="1"/>
</dbReference>
<evidence type="ECO:0000256" key="2">
    <source>
        <dbReference type="ARBA" id="ARBA00005695"/>
    </source>
</evidence>
<dbReference type="PANTHER" id="PTHR30290">
    <property type="entry name" value="PERIPLASMIC BINDING COMPONENT OF ABC TRANSPORTER"/>
    <property type="match status" value="1"/>
</dbReference>
<comment type="similarity">
    <text evidence="2">Belongs to the bacterial solute-binding protein 5 family.</text>
</comment>
<dbReference type="EMBL" id="JAOUSF010000006">
    <property type="protein sequence ID" value="MCU9615098.1"/>
    <property type="molecule type" value="Genomic_DNA"/>
</dbReference>
<proteinExistence type="inferred from homology"/>
<dbReference type="PROSITE" id="PS01040">
    <property type="entry name" value="SBP_BACTERIAL_5"/>
    <property type="match status" value="1"/>
</dbReference>
<comment type="caution">
    <text evidence="7">The sequence shown here is derived from an EMBL/GenBank/DDBJ whole genome shotgun (WGS) entry which is preliminary data.</text>
</comment>
<dbReference type="InterPro" id="IPR039424">
    <property type="entry name" value="SBP_5"/>
</dbReference>
<evidence type="ECO:0000256" key="5">
    <source>
        <dbReference type="SAM" id="MobiDB-lite"/>
    </source>
</evidence>
<dbReference type="Pfam" id="PF00496">
    <property type="entry name" value="SBP_bac_5"/>
    <property type="match status" value="1"/>
</dbReference>
<evidence type="ECO:0000313" key="8">
    <source>
        <dbReference type="Proteomes" id="UP001209318"/>
    </source>
</evidence>
<dbReference type="GO" id="GO:0015833">
    <property type="term" value="P:peptide transport"/>
    <property type="evidence" value="ECO:0007669"/>
    <property type="project" value="TreeGrafter"/>
</dbReference>
<dbReference type="Proteomes" id="UP001209318">
    <property type="component" value="Unassembled WGS sequence"/>
</dbReference>
<feature type="domain" description="Solute-binding protein family 5" evidence="6">
    <location>
        <begin position="75"/>
        <end position="484"/>
    </location>
</feature>
<organism evidence="7 8">
    <name type="scientific">Perspicuibacillus lycopersici</name>
    <dbReference type="NCBI Taxonomy" id="1325689"/>
    <lineage>
        <taxon>Bacteria</taxon>
        <taxon>Bacillati</taxon>
        <taxon>Bacillota</taxon>
        <taxon>Bacilli</taxon>
        <taxon>Bacillales</taxon>
        <taxon>Bacillaceae</taxon>
        <taxon>Perspicuibacillus</taxon>
    </lineage>
</organism>
<keyword evidence="4" id="KW-0732">Signal</keyword>
<feature type="region of interest" description="Disordered" evidence="5">
    <location>
        <begin position="1"/>
        <end position="38"/>
    </location>
</feature>
<keyword evidence="3" id="KW-0813">Transport</keyword>
<dbReference type="InterPro" id="IPR000914">
    <property type="entry name" value="SBP_5_dom"/>
</dbReference>
<dbReference type="SUPFAM" id="SSF53850">
    <property type="entry name" value="Periplasmic binding protein-like II"/>
    <property type="match status" value="1"/>
</dbReference>
<accession>A0AAE3IV09</accession>
<dbReference type="Gene3D" id="3.40.190.10">
    <property type="entry name" value="Periplasmic binding protein-like II"/>
    <property type="match status" value="1"/>
</dbReference>
<dbReference type="GO" id="GO:0043190">
    <property type="term" value="C:ATP-binding cassette (ABC) transporter complex"/>
    <property type="evidence" value="ECO:0007669"/>
    <property type="project" value="InterPro"/>
</dbReference>
<name>A0AAE3IV09_9BACI</name>
<dbReference type="GO" id="GO:1904680">
    <property type="term" value="F:peptide transmembrane transporter activity"/>
    <property type="evidence" value="ECO:0007669"/>
    <property type="project" value="TreeGrafter"/>
</dbReference>
<dbReference type="PANTHER" id="PTHR30290:SF9">
    <property type="entry name" value="OLIGOPEPTIDE-BINDING PROTEIN APPA"/>
    <property type="match status" value="1"/>
</dbReference>
<keyword evidence="8" id="KW-1185">Reference proteome</keyword>
<dbReference type="GO" id="GO:0042597">
    <property type="term" value="C:periplasmic space"/>
    <property type="evidence" value="ECO:0007669"/>
    <property type="project" value="UniProtKB-ARBA"/>
</dbReference>